<feature type="transmembrane region" description="Helical" evidence="1">
    <location>
        <begin position="59"/>
        <end position="83"/>
    </location>
</feature>
<keyword evidence="1" id="KW-1133">Transmembrane helix</keyword>
<sequence length="178" mass="19568">MQKYIPAFLLIILGVSTRLLPHPANFAPIAAIALFAGIYLPKKFAIILPLVAMLVSDFLLGFYLWPVMVSVYLSFVITGFIGLGIQKQKKASTILGGTLLASILFFIITNGAVWAFGTMYTHNLNGLLQSYLMALPFFKNTLLGDLFYTGILVGSMEVIQNYTLNKNLVSKLEAPITK</sequence>
<feature type="transmembrane region" description="Helical" evidence="1">
    <location>
        <begin position="95"/>
        <end position="117"/>
    </location>
</feature>
<organism evidence="2 3">
    <name type="scientific">Candidatus Magasanikbacteria bacterium RIFOXYD1_FULL_40_23</name>
    <dbReference type="NCBI Taxonomy" id="1798705"/>
    <lineage>
        <taxon>Bacteria</taxon>
        <taxon>Candidatus Magasanikiibacteriota</taxon>
    </lineage>
</organism>
<protein>
    <recommendedName>
        <fullName evidence="4">ECF transporter S component</fullName>
    </recommendedName>
</protein>
<name>A0A1F6PBS6_9BACT</name>
<evidence type="ECO:0008006" key="4">
    <source>
        <dbReference type="Google" id="ProtNLM"/>
    </source>
</evidence>
<evidence type="ECO:0000313" key="3">
    <source>
        <dbReference type="Proteomes" id="UP000176634"/>
    </source>
</evidence>
<feature type="transmembrane region" description="Helical" evidence="1">
    <location>
        <begin position="137"/>
        <end position="159"/>
    </location>
</feature>
<reference evidence="2 3" key="1">
    <citation type="journal article" date="2016" name="Nat. Commun.">
        <title>Thousands of microbial genomes shed light on interconnected biogeochemical processes in an aquifer system.</title>
        <authorList>
            <person name="Anantharaman K."/>
            <person name="Brown C.T."/>
            <person name="Hug L.A."/>
            <person name="Sharon I."/>
            <person name="Castelle C.J."/>
            <person name="Probst A.J."/>
            <person name="Thomas B.C."/>
            <person name="Singh A."/>
            <person name="Wilkins M.J."/>
            <person name="Karaoz U."/>
            <person name="Brodie E.L."/>
            <person name="Williams K.H."/>
            <person name="Hubbard S.S."/>
            <person name="Banfield J.F."/>
        </authorList>
    </citation>
    <scope>NUCLEOTIDE SEQUENCE [LARGE SCALE GENOMIC DNA]</scope>
</reference>
<dbReference type="Proteomes" id="UP000176634">
    <property type="component" value="Unassembled WGS sequence"/>
</dbReference>
<gene>
    <name evidence="2" type="ORF">A2563_02335</name>
</gene>
<keyword evidence="1" id="KW-0472">Membrane</keyword>
<dbReference type="EMBL" id="MFRA01000001">
    <property type="protein sequence ID" value="OGH93423.1"/>
    <property type="molecule type" value="Genomic_DNA"/>
</dbReference>
<dbReference type="Pfam" id="PF20221">
    <property type="entry name" value="DUF6580"/>
    <property type="match status" value="1"/>
</dbReference>
<evidence type="ECO:0000256" key="1">
    <source>
        <dbReference type="SAM" id="Phobius"/>
    </source>
</evidence>
<dbReference type="STRING" id="1798705.A2563_02335"/>
<proteinExistence type="predicted"/>
<accession>A0A1F6PBS6</accession>
<keyword evidence="1" id="KW-0812">Transmembrane</keyword>
<dbReference type="AlphaFoldDB" id="A0A1F6PBS6"/>
<dbReference type="InterPro" id="IPR046487">
    <property type="entry name" value="DUF6580"/>
</dbReference>
<comment type="caution">
    <text evidence="2">The sequence shown here is derived from an EMBL/GenBank/DDBJ whole genome shotgun (WGS) entry which is preliminary data.</text>
</comment>
<evidence type="ECO:0000313" key="2">
    <source>
        <dbReference type="EMBL" id="OGH93423.1"/>
    </source>
</evidence>